<accession>A0A426YLR9</accession>
<evidence type="ECO:0000256" key="4">
    <source>
        <dbReference type="ARBA" id="ARBA00022827"/>
    </source>
</evidence>
<keyword evidence="3" id="KW-0285">Flavoprotein</keyword>
<evidence type="ECO:0000259" key="7">
    <source>
        <dbReference type="Pfam" id="PF09265"/>
    </source>
</evidence>
<comment type="cofactor">
    <cofactor evidence="1">
        <name>FAD</name>
        <dbReference type="ChEBI" id="CHEBI:57692"/>
    </cofactor>
</comment>
<comment type="caution">
    <text evidence="8">The sequence shown here is derived from an EMBL/GenBank/DDBJ whole genome shotgun (WGS) entry which is preliminary data.</text>
</comment>
<evidence type="ECO:0000313" key="8">
    <source>
        <dbReference type="EMBL" id="RRT52662.1"/>
    </source>
</evidence>
<gene>
    <name evidence="8" type="ORF">B296_00050328</name>
</gene>
<dbReference type="InterPro" id="IPR015345">
    <property type="entry name" value="Cytokinin_DH_FAD/cytokin-bd"/>
</dbReference>
<dbReference type="InterPro" id="IPR016167">
    <property type="entry name" value="FAD-bd_PCMH_sub1"/>
</dbReference>
<evidence type="ECO:0000256" key="6">
    <source>
        <dbReference type="SAM" id="MobiDB-lite"/>
    </source>
</evidence>
<protein>
    <recommendedName>
        <fullName evidence="7">Cytokinin dehydrogenase 1 FAD/cytokinin binding domain-containing protein</fullName>
    </recommendedName>
</protein>
<dbReference type="PANTHER" id="PTHR13878">
    <property type="entry name" value="GULONOLACTONE OXIDASE"/>
    <property type="match status" value="1"/>
</dbReference>
<dbReference type="InterPro" id="IPR050432">
    <property type="entry name" value="FAD-linked_Oxidoreductases_BP"/>
</dbReference>
<dbReference type="Proteomes" id="UP000287651">
    <property type="component" value="Unassembled WGS sequence"/>
</dbReference>
<dbReference type="PANTHER" id="PTHR13878:SF107">
    <property type="entry name" value="CYTOKININ DEHYDROGENASE 3"/>
    <property type="match status" value="1"/>
</dbReference>
<dbReference type="Gene3D" id="3.30.43.10">
    <property type="entry name" value="Uridine Diphospho-n-acetylenolpyruvylglucosamine Reductase, domain 2"/>
    <property type="match status" value="1"/>
</dbReference>
<name>A0A426YLR9_ENSVE</name>
<dbReference type="GO" id="GO:0050660">
    <property type="term" value="F:flavin adenine dinucleotide binding"/>
    <property type="evidence" value="ECO:0007669"/>
    <property type="project" value="InterPro"/>
</dbReference>
<sequence>MICFRWNLNTSIVVPQDEAGEDVFYVVGVLRAAPPNCTVGSSCLDGLMQQNEQMIRMATGRGSSHGGATCGLTTTTAATCPGMESWEEDGGGMGAKQYMPYLKSEEEWREHFGQKWKRFEELKSKFDPSNVLAPGQRIFKRKKKKASDEAGEL</sequence>
<feature type="domain" description="Cytokinin dehydrogenase 1 FAD/cytokinin binding" evidence="7">
    <location>
        <begin position="5"/>
        <end position="139"/>
    </location>
</feature>
<organism evidence="8 9">
    <name type="scientific">Ensete ventricosum</name>
    <name type="common">Abyssinian banana</name>
    <name type="synonym">Musa ensete</name>
    <dbReference type="NCBI Taxonomy" id="4639"/>
    <lineage>
        <taxon>Eukaryota</taxon>
        <taxon>Viridiplantae</taxon>
        <taxon>Streptophyta</taxon>
        <taxon>Embryophyta</taxon>
        <taxon>Tracheophyta</taxon>
        <taxon>Spermatophyta</taxon>
        <taxon>Magnoliopsida</taxon>
        <taxon>Liliopsida</taxon>
        <taxon>Zingiberales</taxon>
        <taxon>Musaceae</taxon>
        <taxon>Ensete</taxon>
    </lineage>
</organism>
<comment type="similarity">
    <text evidence="2">Belongs to the oxygen-dependent FAD-linked oxidoreductase family.</text>
</comment>
<dbReference type="GO" id="GO:0009690">
    <property type="term" value="P:cytokinin metabolic process"/>
    <property type="evidence" value="ECO:0007669"/>
    <property type="project" value="InterPro"/>
</dbReference>
<keyword evidence="5" id="KW-0560">Oxidoreductase</keyword>
<dbReference type="GO" id="GO:0019139">
    <property type="term" value="F:cytokinin dehydrogenase activity"/>
    <property type="evidence" value="ECO:0007669"/>
    <property type="project" value="InterPro"/>
</dbReference>
<proteinExistence type="inferred from homology"/>
<evidence type="ECO:0000256" key="5">
    <source>
        <dbReference type="ARBA" id="ARBA00023002"/>
    </source>
</evidence>
<keyword evidence="4" id="KW-0274">FAD</keyword>
<dbReference type="SUPFAM" id="SSF55103">
    <property type="entry name" value="FAD-linked oxidases, C-terminal domain"/>
    <property type="match status" value="1"/>
</dbReference>
<dbReference type="AlphaFoldDB" id="A0A426YLR9"/>
<evidence type="ECO:0000313" key="9">
    <source>
        <dbReference type="Proteomes" id="UP000287651"/>
    </source>
</evidence>
<dbReference type="Pfam" id="PF09265">
    <property type="entry name" value="Cytokin-bind"/>
    <property type="match status" value="1"/>
</dbReference>
<evidence type="ECO:0000256" key="1">
    <source>
        <dbReference type="ARBA" id="ARBA00001974"/>
    </source>
</evidence>
<dbReference type="EMBL" id="AMZH03011548">
    <property type="protein sequence ID" value="RRT52662.1"/>
    <property type="molecule type" value="Genomic_DNA"/>
</dbReference>
<feature type="region of interest" description="Disordered" evidence="6">
    <location>
        <begin position="134"/>
        <end position="153"/>
    </location>
</feature>
<evidence type="ECO:0000256" key="2">
    <source>
        <dbReference type="ARBA" id="ARBA00005466"/>
    </source>
</evidence>
<evidence type="ECO:0000256" key="3">
    <source>
        <dbReference type="ARBA" id="ARBA00022630"/>
    </source>
</evidence>
<dbReference type="InterPro" id="IPR016164">
    <property type="entry name" value="FAD-linked_Oxase-like_C"/>
</dbReference>
<reference evidence="8 9" key="1">
    <citation type="journal article" date="2014" name="Agronomy (Basel)">
        <title>A Draft Genome Sequence for Ensete ventricosum, the Drought-Tolerant Tree Against Hunger.</title>
        <authorList>
            <person name="Harrison J."/>
            <person name="Moore K.A."/>
            <person name="Paszkiewicz K."/>
            <person name="Jones T."/>
            <person name="Grant M."/>
            <person name="Ambacheew D."/>
            <person name="Muzemil S."/>
            <person name="Studholme D.J."/>
        </authorList>
    </citation>
    <scope>NUCLEOTIDE SEQUENCE [LARGE SCALE GENOMIC DNA]</scope>
</reference>